<reference evidence="1" key="1">
    <citation type="journal article" date="2023" name="Nat. Commun.">
        <title>Diploid and tetraploid genomes of Acorus and the evolution of monocots.</title>
        <authorList>
            <person name="Ma L."/>
            <person name="Liu K.W."/>
            <person name="Li Z."/>
            <person name="Hsiao Y.Y."/>
            <person name="Qi Y."/>
            <person name="Fu T."/>
            <person name="Tang G.D."/>
            <person name="Zhang D."/>
            <person name="Sun W.H."/>
            <person name="Liu D.K."/>
            <person name="Li Y."/>
            <person name="Chen G.Z."/>
            <person name="Liu X.D."/>
            <person name="Liao X.Y."/>
            <person name="Jiang Y.T."/>
            <person name="Yu X."/>
            <person name="Hao Y."/>
            <person name="Huang J."/>
            <person name="Zhao X.W."/>
            <person name="Ke S."/>
            <person name="Chen Y.Y."/>
            <person name="Wu W.L."/>
            <person name="Hsu J.L."/>
            <person name="Lin Y.F."/>
            <person name="Huang M.D."/>
            <person name="Li C.Y."/>
            <person name="Huang L."/>
            <person name="Wang Z.W."/>
            <person name="Zhao X."/>
            <person name="Zhong W.Y."/>
            <person name="Peng D.H."/>
            <person name="Ahmad S."/>
            <person name="Lan S."/>
            <person name="Zhang J.S."/>
            <person name="Tsai W.C."/>
            <person name="Van de Peer Y."/>
            <person name="Liu Z.J."/>
        </authorList>
    </citation>
    <scope>NUCLEOTIDE SEQUENCE</scope>
    <source>
        <strain evidence="1">SCP</strain>
    </source>
</reference>
<name>A0AAV9BT64_ACOGR</name>
<dbReference type="Proteomes" id="UP001179952">
    <property type="component" value="Unassembled WGS sequence"/>
</dbReference>
<proteinExistence type="predicted"/>
<sequence length="81" mass="9521">MEFYVKEINYTTGDLRITFNQNDVCSFPRNHLTTVKLRGDDRFCLDEYVVGEATGLQNQTFRMCFPVFEKCNQVCTESVRH</sequence>
<dbReference type="AlphaFoldDB" id="A0AAV9BT64"/>
<organism evidence="1 2">
    <name type="scientific">Acorus gramineus</name>
    <name type="common">Dwarf sweet flag</name>
    <dbReference type="NCBI Taxonomy" id="55184"/>
    <lineage>
        <taxon>Eukaryota</taxon>
        <taxon>Viridiplantae</taxon>
        <taxon>Streptophyta</taxon>
        <taxon>Embryophyta</taxon>
        <taxon>Tracheophyta</taxon>
        <taxon>Spermatophyta</taxon>
        <taxon>Magnoliopsida</taxon>
        <taxon>Liliopsida</taxon>
        <taxon>Acoraceae</taxon>
        <taxon>Acorus</taxon>
    </lineage>
</organism>
<gene>
    <name evidence="1" type="ORF">QJS04_geneDACA002974</name>
</gene>
<keyword evidence="2" id="KW-1185">Reference proteome</keyword>
<dbReference type="EMBL" id="JAUJYN010000001">
    <property type="protein sequence ID" value="KAK1279674.1"/>
    <property type="molecule type" value="Genomic_DNA"/>
</dbReference>
<evidence type="ECO:0000313" key="2">
    <source>
        <dbReference type="Proteomes" id="UP001179952"/>
    </source>
</evidence>
<protein>
    <submittedName>
        <fullName evidence="1">Uncharacterized protein</fullName>
    </submittedName>
</protein>
<accession>A0AAV9BT64</accession>
<reference evidence="1" key="2">
    <citation type="submission" date="2023-06" db="EMBL/GenBank/DDBJ databases">
        <authorList>
            <person name="Ma L."/>
            <person name="Liu K.-W."/>
            <person name="Li Z."/>
            <person name="Hsiao Y.-Y."/>
            <person name="Qi Y."/>
            <person name="Fu T."/>
            <person name="Tang G."/>
            <person name="Zhang D."/>
            <person name="Sun W.-H."/>
            <person name="Liu D.-K."/>
            <person name="Li Y."/>
            <person name="Chen G.-Z."/>
            <person name="Liu X.-D."/>
            <person name="Liao X.-Y."/>
            <person name="Jiang Y.-T."/>
            <person name="Yu X."/>
            <person name="Hao Y."/>
            <person name="Huang J."/>
            <person name="Zhao X.-W."/>
            <person name="Ke S."/>
            <person name="Chen Y.-Y."/>
            <person name="Wu W.-L."/>
            <person name="Hsu J.-L."/>
            <person name="Lin Y.-F."/>
            <person name="Huang M.-D."/>
            <person name="Li C.-Y."/>
            <person name="Huang L."/>
            <person name="Wang Z.-W."/>
            <person name="Zhao X."/>
            <person name="Zhong W.-Y."/>
            <person name="Peng D.-H."/>
            <person name="Ahmad S."/>
            <person name="Lan S."/>
            <person name="Zhang J.-S."/>
            <person name="Tsai W.-C."/>
            <person name="Van De Peer Y."/>
            <person name="Liu Z.-J."/>
        </authorList>
    </citation>
    <scope>NUCLEOTIDE SEQUENCE</scope>
    <source>
        <strain evidence="1">SCP</strain>
        <tissue evidence="1">Leaves</tissue>
    </source>
</reference>
<evidence type="ECO:0000313" key="1">
    <source>
        <dbReference type="EMBL" id="KAK1279674.1"/>
    </source>
</evidence>
<comment type="caution">
    <text evidence="1">The sequence shown here is derived from an EMBL/GenBank/DDBJ whole genome shotgun (WGS) entry which is preliminary data.</text>
</comment>